<dbReference type="InterPro" id="IPR016024">
    <property type="entry name" value="ARM-type_fold"/>
</dbReference>
<protein>
    <submittedName>
        <fullName evidence="2">Cytokinesis protein sepH</fullName>
    </submittedName>
</protein>
<dbReference type="RefSeq" id="XP_056786711.1">
    <property type="nucleotide sequence ID" value="XM_056937619.1"/>
</dbReference>
<dbReference type="InterPro" id="IPR011989">
    <property type="entry name" value="ARM-like"/>
</dbReference>
<accession>A0A9W9WTI3</accession>
<organism evidence="2 3">
    <name type="scientific">Penicillium diatomitis</name>
    <dbReference type="NCBI Taxonomy" id="2819901"/>
    <lineage>
        <taxon>Eukaryota</taxon>
        <taxon>Fungi</taxon>
        <taxon>Dikarya</taxon>
        <taxon>Ascomycota</taxon>
        <taxon>Pezizomycotina</taxon>
        <taxon>Eurotiomycetes</taxon>
        <taxon>Eurotiomycetidae</taxon>
        <taxon>Eurotiales</taxon>
        <taxon>Aspergillaceae</taxon>
        <taxon>Penicillium</taxon>
    </lineage>
</organism>
<gene>
    <name evidence="2" type="ORF">N7539_008019</name>
</gene>
<name>A0A9W9WTI3_9EURO</name>
<feature type="coiled-coil region" evidence="1">
    <location>
        <begin position="62"/>
        <end position="96"/>
    </location>
</feature>
<reference evidence="2" key="2">
    <citation type="journal article" date="2023" name="IMA Fungus">
        <title>Comparative genomic study of the Penicillium genus elucidates a diverse pangenome and 15 lateral gene transfer events.</title>
        <authorList>
            <person name="Petersen C."/>
            <person name="Sorensen T."/>
            <person name="Nielsen M.R."/>
            <person name="Sondergaard T.E."/>
            <person name="Sorensen J.L."/>
            <person name="Fitzpatrick D.A."/>
            <person name="Frisvad J.C."/>
            <person name="Nielsen K.L."/>
        </authorList>
    </citation>
    <scope>NUCLEOTIDE SEQUENCE</scope>
    <source>
        <strain evidence="2">IBT 30728</strain>
    </source>
</reference>
<sequence length="341" mass="38837">MRRPRPAVLYKENSVEDYSDLIMANEDVLDRSSEYFTNWTMTLTLRHTTKTGISRMNWLAIIRNYENSSNIARDKYARLRNQVEDLVGSLKTSQDEDVLAEISEQLLTVVVNAIIYNDYEIQENPCFVGGIPIQMFQTSTLTLQMFISAGGLNVLVEFLEDDYEDERDLVLIGVNGICRVCLSCRDLRRKTIFARILSRNSVLDPLSLVLSRVLDEDGELAEVIEGRIANTFFIFSQAENHVKEMVAERTSGPLTVLAGVLKELRRMSPVHQVTMLKFIQNLSMLSTTLDALQNSNAIDVLTELLQSTMGRSHFREVSNQILNTIYNMSFEQDSTGRRSIE</sequence>
<evidence type="ECO:0000256" key="1">
    <source>
        <dbReference type="SAM" id="Coils"/>
    </source>
</evidence>
<proteinExistence type="predicted"/>
<keyword evidence="1" id="KW-0175">Coiled coil</keyword>
<keyword evidence="3" id="KW-1185">Reference proteome</keyword>
<dbReference type="SUPFAM" id="SSF48371">
    <property type="entry name" value="ARM repeat"/>
    <property type="match status" value="1"/>
</dbReference>
<evidence type="ECO:0000313" key="3">
    <source>
        <dbReference type="Proteomes" id="UP001148312"/>
    </source>
</evidence>
<reference evidence="2" key="1">
    <citation type="submission" date="2022-12" db="EMBL/GenBank/DDBJ databases">
        <authorList>
            <person name="Petersen C."/>
        </authorList>
    </citation>
    <scope>NUCLEOTIDE SEQUENCE</scope>
    <source>
        <strain evidence="2">IBT 30728</strain>
    </source>
</reference>
<dbReference type="Proteomes" id="UP001148312">
    <property type="component" value="Unassembled WGS sequence"/>
</dbReference>
<dbReference type="EMBL" id="JAPWDQ010000012">
    <property type="protein sequence ID" value="KAJ5474953.1"/>
    <property type="molecule type" value="Genomic_DNA"/>
</dbReference>
<evidence type="ECO:0000313" key="2">
    <source>
        <dbReference type="EMBL" id="KAJ5474953.1"/>
    </source>
</evidence>
<dbReference type="GeneID" id="81627869"/>
<dbReference type="Gene3D" id="1.25.10.10">
    <property type="entry name" value="Leucine-rich Repeat Variant"/>
    <property type="match status" value="1"/>
</dbReference>
<comment type="caution">
    <text evidence="2">The sequence shown here is derived from an EMBL/GenBank/DDBJ whole genome shotgun (WGS) entry which is preliminary data.</text>
</comment>
<dbReference type="AlphaFoldDB" id="A0A9W9WTI3"/>